<dbReference type="PANTHER" id="PTHR31218">
    <property type="entry name" value="WAT1-RELATED PROTEIN"/>
    <property type="match status" value="1"/>
</dbReference>
<reference evidence="8 9" key="1">
    <citation type="submission" date="2021-09" db="EMBL/GenBank/DDBJ databases">
        <title>Genomic insights and catalytic innovation underlie evolution of tropane alkaloids biosynthesis.</title>
        <authorList>
            <person name="Wang Y.-J."/>
            <person name="Tian T."/>
            <person name="Huang J.-P."/>
            <person name="Huang S.-X."/>
        </authorList>
    </citation>
    <scope>NUCLEOTIDE SEQUENCE [LARGE SCALE GENOMIC DNA]</scope>
    <source>
        <strain evidence="8">KIB-2018</strain>
        <tissue evidence="8">Leaf</tissue>
    </source>
</reference>
<feature type="transmembrane region" description="Helical" evidence="6">
    <location>
        <begin position="71"/>
        <end position="93"/>
    </location>
</feature>
<dbReference type="InterPro" id="IPR000620">
    <property type="entry name" value="EamA_dom"/>
</dbReference>
<evidence type="ECO:0000256" key="2">
    <source>
        <dbReference type="ARBA" id="ARBA00007635"/>
    </source>
</evidence>
<dbReference type="GO" id="GO:0016020">
    <property type="term" value="C:membrane"/>
    <property type="evidence" value="ECO:0007669"/>
    <property type="project" value="UniProtKB-SubCell"/>
</dbReference>
<evidence type="ECO:0000313" key="8">
    <source>
        <dbReference type="EMBL" id="KAJ8775022.1"/>
    </source>
</evidence>
<dbReference type="InterPro" id="IPR030184">
    <property type="entry name" value="WAT1-related"/>
</dbReference>
<dbReference type="AlphaFoldDB" id="A0AAV8U6S0"/>
<accession>A0AAV8U6S0</accession>
<keyword evidence="5 6" id="KW-0472">Membrane</keyword>
<feature type="domain" description="EamA" evidence="7">
    <location>
        <begin position="22"/>
        <end position="149"/>
    </location>
</feature>
<dbReference type="Proteomes" id="UP001159364">
    <property type="component" value="Linkage Group LG01"/>
</dbReference>
<dbReference type="Pfam" id="PF00892">
    <property type="entry name" value="EamA"/>
    <property type="match status" value="1"/>
</dbReference>
<feature type="transmembrane region" description="Helical" evidence="6">
    <location>
        <begin position="99"/>
        <end position="119"/>
    </location>
</feature>
<dbReference type="SUPFAM" id="SSF103481">
    <property type="entry name" value="Multidrug resistance efflux transporter EmrE"/>
    <property type="match status" value="1"/>
</dbReference>
<dbReference type="GO" id="GO:0022857">
    <property type="term" value="F:transmembrane transporter activity"/>
    <property type="evidence" value="ECO:0007669"/>
    <property type="project" value="InterPro"/>
</dbReference>
<dbReference type="InterPro" id="IPR037185">
    <property type="entry name" value="EmrE-like"/>
</dbReference>
<keyword evidence="3 6" id="KW-0812">Transmembrane</keyword>
<evidence type="ECO:0000256" key="3">
    <source>
        <dbReference type="ARBA" id="ARBA00022692"/>
    </source>
</evidence>
<sequence>MASWIWEVVPFAAMLTLDFTDAGVYIINKAALVEGMSEFVSVVYSNALGTIILLPYFIFHRRRRAPLTFPLLCRFFLLALIGSTGQILSSIGIKLSSPTLLSAMANLIPIFTFLLAVIFRMEALDLRRSTSQAKSLGAVLSVAGAFLVTLYKGPAIWMTSTSGSHHQLLLLSKQSDWILGGFLFLIVSILAAGWTILQGATVKEYPEGMTIVFFFTFFVTIQAAVFAVIFEGDPYAWRIKPGTELIFIVCSYLGV</sequence>
<proteinExistence type="inferred from homology"/>
<evidence type="ECO:0000259" key="7">
    <source>
        <dbReference type="Pfam" id="PF00892"/>
    </source>
</evidence>
<keyword evidence="4 6" id="KW-1133">Transmembrane helix</keyword>
<comment type="caution">
    <text evidence="8">The sequence shown here is derived from an EMBL/GenBank/DDBJ whole genome shotgun (WGS) entry which is preliminary data.</text>
</comment>
<feature type="transmembrane region" description="Helical" evidence="6">
    <location>
        <begin position="177"/>
        <end position="197"/>
    </location>
</feature>
<comment type="subcellular location">
    <subcellularLocation>
        <location evidence="1 6">Membrane</location>
        <topology evidence="1 6">Multi-pass membrane protein</topology>
    </subcellularLocation>
</comment>
<feature type="transmembrane region" description="Helical" evidence="6">
    <location>
        <begin position="139"/>
        <end position="157"/>
    </location>
</feature>
<feature type="transmembrane region" description="Helical" evidence="6">
    <location>
        <begin position="209"/>
        <end position="230"/>
    </location>
</feature>
<evidence type="ECO:0000256" key="4">
    <source>
        <dbReference type="ARBA" id="ARBA00022989"/>
    </source>
</evidence>
<comment type="similarity">
    <text evidence="2 6">Belongs to the drug/metabolite transporter (DMT) superfamily. Plant drug/metabolite exporter (P-DME) (TC 2.A.7.4) family.</text>
</comment>
<organism evidence="8 9">
    <name type="scientific">Erythroxylum novogranatense</name>
    <dbReference type="NCBI Taxonomy" id="1862640"/>
    <lineage>
        <taxon>Eukaryota</taxon>
        <taxon>Viridiplantae</taxon>
        <taxon>Streptophyta</taxon>
        <taxon>Embryophyta</taxon>
        <taxon>Tracheophyta</taxon>
        <taxon>Spermatophyta</taxon>
        <taxon>Magnoliopsida</taxon>
        <taxon>eudicotyledons</taxon>
        <taxon>Gunneridae</taxon>
        <taxon>Pentapetalae</taxon>
        <taxon>rosids</taxon>
        <taxon>fabids</taxon>
        <taxon>Malpighiales</taxon>
        <taxon>Erythroxylaceae</taxon>
        <taxon>Erythroxylum</taxon>
    </lineage>
</organism>
<evidence type="ECO:0000256" key="1">
    <source>
        <dbReference type="ARBA" id="ARBA00004141"/>
    </source>
</evidence>
<evidence type="ECO:0000256" key="5">
    <source>
        <dbReference type="ARBA" id="ARBA00023136"/>
    </source>
</evidence>
<dbReference type="EMBL" id="JAIWQS010000001">
    <property type="protein sequence ID" value="KAJ8775022.1"/>
    <property type="molecule type" value="Genomic_DNA"/>
</dbReference>
<gene>
    <name evidence="8" type="ORF">K2173_020026</name>
</gene>
<protein>
    <recommendedName>
        <fullName evidence="6">WAT1-related protein</fullName>
    </recommendedName>
</protein>
<name>A0AAV8U6S0_9ROSI</name>
<evidence type="ECO:0000313" key="9">
    <source>
        <dbReference type="Proteomes" id="UP001159364"/>
    </source>
</evidence>
<keyword evidence="9" id="KW-1185">Reference proteome</keyword>
<feature type="transmembrane region" description="Helical" evidence="6">
    <location>
        <begin position="39"/>
        <end position="59"/>
    </location>
</feature>
<evidence type="ECO:0000256" key="6">
    <source>
        <dbReference type="RuleBase" id="RU363077"/>
    </source>
</evidence>